<comment type="caution">
    <text evidence="1">The sequence shown here is derived from an EMBL/GenBank/DDBJ whole genome shotgun (WGS) entry which is preliminary data.</text>
</comment>
<organism evidence="1 2">
    <name type="scientific">Prorocentrum cordatum</name>
    <dbReference type="NCBI Taxonomy" id="2364126"/>
    <lineage>
        <taxon>Eukaryota</taxon>
        <taxon>Sar</taxon>
        <taxon>Alveolata</taxon>
        <taxon>Dinophyceae</taxon>
        <taxon>Prorocentrales</taxon>
        <taxon>Prorocentraceae</taxon>
        <taxon>Prorocentrum</taxon>
    </lineage>
</organism>
<dbReference type="Proteomes" id="UP001189429">
    <property type="component" value="Unassembled WGS sequence"/>
</dbReference>
<sequence length="122" mass="13453">MGVPFCRCAKTHHNHTLCFTRAMMVEDGMTWMRPGVVNLNFANISGVIAAFATIAEIVEDHAVFCATGSALAPELQGIIATNAQQSQELKVACRNRHSADPDITRSFGWLLSDHFPDMYDNK</sequence>
<keyword evidence="2" id="KW-1185">Reference proteome</keyword>
<reference evidence="1" key="1">
    <citation type="submission" date="2023-10" db="EMBL/GenBank/DDBJ databases">
        <authorList>
            <person name="Chen Y."/>
            <person name="Shah S."/>
            <person name="Dougan E. K."/>
            <person name="Thang M."/>
            <person name="Chan C."/>
        </authorList>
    </citation>
    <scope>NUCLEOTIDE SEQUENCE [LARGE SCALE GENOMIC DNA]</scope>
</reference>
<protein>
    <submittedName>
        <fullName evidence="1">Uncharacterized protein</fullName>
    </submittedName>
</protein>
<gene>
    <name evidence="1" type="ORF">PCOR1329_LOCUS53109</name>
</gene>
<dbReference type="EMBL" id="CAUYUJ010016471">
    <property type="protein sequence ID" value="CAK0865649.1"/>
    <property type="molecule type" value="Genomic_DNA"/>
</dbReference>
<evidence type="ECO:0000313" key="2">
    <source>
        <dbReference type="Proteomes" id="UP001189429"/>
    </source>
</evidence>
<name>A0ABN9UZA4_9DINO</name>
<evidence type="ECO:0000313" key="1">
    <source>
        <dbReference type="EMBL" id="CAK0865649.1"/>
    </source>
</evidence>
<accession>A0ABN9UZA4</accession>
<proteinExistence type="predicted"/>